<evidence type="ECO:0000256" key="2">
    <source>
        <dbReference type="ARBA" id="ARBA00008326"/>
    </source>
</evidence>
<organism evidence="9 10">
    <name type="scientific">Oreochromis aureus</name>
    <name type="common">Israeli tilapia</name>
    <name type="synonym">Chromis aureus</name>
    <dbReference type="NCBI Taxonomy" id="47969"/>
    <lineage>
        <taxon>Eukaryota</taxon>
        <taxon>Metazoa</taxon>
        <taxon>Chordata</taxon>
        <taxon>Craniata</taxon>
        <taxon>Vertebrata</taxon>
        <taxon>Euteleostomi</taxon>
        <taxon>Actinopterygii</taxon>
        <taxon>Neopterygii</taxon>
        <taxon>Teleostei</taxon>
        <taxon>Neoteleostei</taxon>
        <taxon>Acanthomorphata</taxon>
        <taxon>Ovalentaria</taxon>
        <taxon>Cichlomorphae</taxon>
        <taxon>Cichliformes</taxon>
        <taxon>Cichlidae</taxon>
        <taxon>African cichlids</taxon>
        <taxon>Pseudocrenilabrinae</taxon>
        <taxon>Oreochromini</taxon>
        <taxon>Oreochromis</taxon>
    </lineage>
</organism>
<keyword evidence="6" id="KW-0340">Growth factor binding</keyword>
<evidence type="ECO:0000256" key="5">
    <source>
        <dbReference type="ARBA" id="ARBA00023157"/>
    </source>
</evidence>
<dbReference type="InterPro" id="IPR010510">
    <property type="entry name" value="FGF1-bd"/>
</dbReference>
<feature type="chain" id="PRO_5025364550" evidence="8">
    <location>
        <begin position="51"/>
        <end position="261"/>
    </location>
</feature>
<keyword evidence="5" id="KW-1015">Disulfide bond</keyword>
<dbReference type="GO" id="GO:0007267">
    <property type="term" value="P:cell-cell signaling"/>
    <property type="evidence" value="ECO:0007669"/>
    <property type="project" value="TreeGrafter"/>
</dbReference>
<feature type="compositionally biased region" description="Basic and acidic residues" evidence="7">
    <location>
        <begin position="219"/>
        <end position="230"/>
    </location>
</feature>
<keyword evidence="10" id="KW-1185">Reference proteome</keyword>
<dbReference type="GO" id="GO:0019838">
    <property type="term" value="F:growth factor binding"/>
    <property type="evidence" value="ECO:0007669"/>
    <property type="project" value="UniProtKB-KW"/>
</dbReference>
<dbReference type="GeneID" id="116333993"/>
<evidence type="ECO:0000256" key="7">
    <source>
        <dbReference type="SAM" id="MobiDB-lite"/>
    </source>
</evidence>
<feature type="signal peptide" evidence="8">
    <location>
        <begin position="1"/>
        <end position="50"/>
    </location>
</feature>
<dbReference type="GO" id="GO:0005576">
    <property type="term" value="C:extracellular region"/>
    <property type="evidence" value="ECO:0007669"/>
    <property type="project" value="UniProtKB-SubCell"/>
</dbReference>
<dbReference type="Ensembl" id="ENSOABT00000055134.2">
    <property type="protein sequence ID" value="ENSOABP00000053773.1"/>
    <property type="gene ID" value="ENSOABG00000023747.2"/>
</dbReference>
<keyword evidence="3" id="KW-0964">Secreted</keyword>
<evidence type="ECO:0000256" key="1">
    <source>
        <dbReference type="ARBA" id="ARBA00004613"/>
    </source>
</evidence>
<dbReference type="CTD" id="100037374"/>
<evidence type="ECO:0000256" key="6">
    <source>
        <dbReference type="ARBA" id="ARBA00023183"/>
    </source>
</evidence>
<comment type="similarity">
    <text evidence="2">Belongs to the fibroblast growth factor-binding protein family.</text>
</comment>
<proteinExistence type="inferred from homology"/>
<sequence length="261" mass="29610">MLSVLPHLNFRCGHITPEPLPVHRSTLNTMRAGLRLLLLVSAAAVCVSNAQTDNSSDNDKQQQRSIWDEPIRFSTKTKDSCTMVVSAPGNYTRLRVSCTGQTPGRSYYCDFQGKPTLCRAYNQKPRHYFTQMMWELRKLSHACQGTKIYRPHMCKKYPDETQMTLLASWPKTANLKPSKPAQEPRKPALPAQTKPITSPKPVKPNKQPGKGRQSRKTTPKPEKTSDHPTELPESTASRLASDYCWKSFQGICTYVINWFQN</sequence>
<dbReference type="PANTHER" id="PTHR15258:SF1">
    <property type="entry name" value="FIBROBLAST GROWTH FACTOR-BINDING PROTEIN 2"/>
    <property type="match status" value="1"/>
</dbReference>
<evidence type="ECO:0000256" key="4">
    <source>
        <dbReference type="ARBA" id="ARBA00022729"/>
    </source>
</evidence>
<evidence type="ECO:0000313" key="10">
    <source>
        <dbReference type="Proteomes" id="UP000472276"/>
    </source>
</evidence>
<reference evidence="9" key="2">
    <citation type="submission" date="2025-09" db="UniProtKB">
        <authorList>
            <consortium name="Ensembl"/>
        </authorList>
    </citation>
    <scope>IDENTIFICATION</scope>
</reference>
<dbReference type="KEGG" id="oau:116333993"/>
<dbReference type="PANTHER" id="PTHR15258">
    <property type="entry name" value="FGF BINDING PROTEIN-RELATED"/>
    <property type="match status" value="1"/>
</dbReference>
<dbReference type="AlphaFoldDB" id="A0A668VSV9"/>
<keyword evidence="4 8" id="KW-0732">Signal</keyword>
<accession>A0A668VSV9</accession>
<evidence type="ECO:0000256" key="3">
    <source>
        <dbReference type="ARBA" id="ARBA00022525"/>
    </source>
</evidence>
<dbReference type="Pfam" id="PF06473">
    <property type="entry name" value="FGF-BP1"/>
    <property type="match status" value="1"/>
</dbReference>
<protein>
    <submittedName>
        <fullName evidence="9">Uncharacterized protein</fullName>
    </submittedName>
</protein>
<reference evidence="9" key="1">
    <citation type="submission" date="2025-08" db="UniProtKB">
        <authorList>
            <consortium name="Ensembl"/>
        </authorList>
    </citation>
    <scope>IDENTIFICATION</scope>
</reference>
<name>A0A668VSV9_OREAU</name>
<evidence type="ECO:0000256" key="8">
    <source>
        <dbReference type="SAM" id="SignalP"/>
    </source>
</evidence>
<gene>
    <name evidence="9" type="primary">fgfbp2b</name>
</gene>
<evidence type="ECO:0000313" key="9">
    <source>
        <dbReference type="Ensembl" id="ENSOABP00000053773.1"/>
    </source>
</evidence>
<feature type="region of interest" description="Disordered" evidence="7">
    <location>
        <begin position="173"/>
        <end position="234"/>
    </location>
</feature>
<dbReference type="RefSeq" id="XP_031613138.1">
    <property type="nucleotide sequence ID" value="XM_031757278.2"/>
</dbReference>
<dbReference type="OMA" id="QGKSYWC"/>
<dbReference type="Proteomes" id="UP000472276">
    <property type="component" value="Unassembled WGS sequence"/>
</dbReference>
<comment type="subcellular location">
    <subcellularLocation>
        <location evidence="1">Secreted</location>
    </subcellularLocation>
</comment>